<dbReference type="EMBL" id="KV745038">
    <property type="protein sequence ID" value="OCK78830.1"/>
    <property type="molecule type" value="Genomic_DNA"/>
</dbReference>
<evidence type="ECO:0008006" key="4">
    <source>
        <dbReference type="Google" id="ProtNLM"/>
    </source>
</evidence>
<name>A0A8E2JDQ1_9PEZI</name>
<evidence type="ECO:0000313" key="2">
    <source>
        <dbReference type="EMBL" id="OCK78830.1"/>
    </source>
</evidence>
<dbReference type="Proteomes" id="UP000250266">
    <property type="component" value="Unassembled WGS sequence"/>
</dbReference>
<feature type="chain" id="PRO_5034028213" description="Secreted protein" evidence="1">
    <location>
        <begin position="19"/>
        <end position="104"/>
    </location>
</feature>
<dbReference type="AlphaFoldDB" id="A0A8E2JDQ1"/>
<keyword evidence="3" id="KW-1185">Reference proteome</keyword>
<accession>A0A8E2JDQ1</accession>
<keyword evidence="1" id="KW-0732">Signal</keyword>
<feature type="signal peptide" evidence="1">
    <location>
        <begin position="1"/>
        <end position="18"/>
    </location>
</feature>
<evidence type="ECO:0000256" key="1">
    <source>
        <dbReference type="SAM" id="SignalP"/>
    </source>
</evidence>
<proteinExistence type="predicted"/>
<gene>
    <name evidence="2" type="ORF">K432DRAFT_83982</name>
</gene>
<protein>
    <recommendedName>
        <fullName evidence="4">Secreted protein</fullName>
    </recommendedName>
</protein>
<organism evidence="2 3">
    <name type="scientific">Lepidopterella palustris CBS 459.81</name>
    <dbReference type="NCBI Taxonomy" id="1314670"/>
    <lineage>
        <taxon>Eukaryota</taxon>
        <taxon>Fungi</taxon>
        <taxon>Dikarya</taxon>
        <taxon>Ascomycota</taxon>
        <taxon>Pezizomycotina</taxon>
        <taxon>Dothideomycetes</taxon>
        <taxon>Pleosporomycetidae</taxon>
        <taxon>Mytilinidiales</taxon>
        <taxon>Argynnaceae</taxon>
        <taxon>Lepidopterella</taxon>
    </lineage>
</organism>
<evidence type="ECO:0000313" key="3">
    <source>
        <dbReference type="Proteomes" id="UP000250266"/>
    </source>
</evidence>
<sequence>MIRHYSLTWLFCATATIGECLLSTMGPLLNSPAIDCRSELIGHHGAGWNAGHFLLERPVLRWPIRQNAKRLVLPSGAEILHRGEGIRTRRQSGVVRRSLPAVHN</sequence>
<reference evidence="2 3" key="1">
    <citation type="journal article" date="2016" name="Nat. Commun.">
        <title>Ectomycorrhizal ecology is imprinted in the genome of the dominant symbiotic fungus Cenococcum geophilum.</title>
        <authorList>
            <consortium name="DOE Joint Genome Institute"/>
            <person name="Peter M."/>
            <person name="Kohler A."/>
            <person name="Ohm R.A."/>
            <person name="Kuo A."/>
            <person name="Krutzmann J."/>
            <person name="Morin E."/>
            <person name="Arend M."/>
            <person name="Barry K.W."/>
            <person name="Binder M."/>
            <person name="Choi C."/>
            <person name="Clum A."/>
            <person name="Copeland A."/>
            <person name="Grisel N."/>
            <person name="Haridas S."/>
            <person name="Kipfer T."/>
            <person name="LaButti K."/>
            <person name="Lindquist E."/>
            <person name="Lipzen A."/>
            <person name="Maire R."/>
            <person name="Meier B."/>
            <person name="Mihaltcheva S."/>
            <person name="Molinier V."/>
            <person name="Murat C."/>
            <person name="Poggeler S."/>
            <person name="Quandt C.A."/>
            <person name="Sperisen C."/>
            <person name="Tritt A."/>
            <person name="Tisserant E."/>
            <person name="Crous P.W."/>
            <person name="Henrissat B."/>
            <person name="Nehls U."/>
            <person name="Egli S."/>
            <person name="Spatafora J.W."/>
            <person name="Grigoriev I.V."/>
            <person name="Martin F.M."/>
        </authorList>
    </citation>
    <scope>NUCLEOTIDE SEQUENCE [LARGE SCALE GENOMIC DNA]</scope>
    <source>
        <strain evidence="2 3">CBS 459.81</strain>
    </source>
</reference>